<keyword evidence="3" id="KW-1185">Reference proteome</keyword>
<evidence type="ECO:0000313" key="4">
    <source>
        <dbReference type="RefSeq" id="XP_011004865.1"/>
    </source>
</evidence>
<gene>
    <name evidence="4" type="primary">LOC105111252</name>
</gene>
<dbReference type="Pfam" id="PF03372">
    <property type="entry name" value="Exo_endo_phos"/>
    <property type="match status" value="1"/>
</dbReference>
<protein>
    <submittedName>
        <fullName evidence="4">Uncharacterized protein LOC105111252</fullName>
    </submittedName>
</protein>
<dbReference type="PANTHER" id="PTHR33116">
    <property type="entry name" value="REVERSE TRANSCRIPTASE ZINC-BINDING DOMAIN-CONTAINING PROTEIN-RELATED-RELATED"/>
    <property type="match status" value="1"/>
</dbReference>
<dbReference type="SUPFAM" id="SSF56219">
    <property type="entry name" value="DNase I-like"/>
    <property type="match status" value="1"/>
</dbReference>
<dbReference type="Proteomes" id="UP000694918">
    <property type="component" value="Unplaced"/>
</dbReference>
<dbReference type="AlphaFoldDB" id="A0AAJ6T595"/>
<dbReference type="GO" id="GO:0003824">
    <property type="term" value="F:catalytic activity"/>
    <property type="evidence" value="ECO:0007669"/>
    <property type="project" value="InterPro"/>
</dbReference>
<sequence>MLTSSMSKLSYVRVLVEVNLLSDLPYSIEVTLPNGSILHQQVVYETLLRFCKHCRTFGHIASTCTKSQPPTASPTQRAHDPVVPGDAAVVDSPQANFPAPCIPDSMPVDTDLAPAKGVVEPTSGDWEVVQNKKAKRKSPLSRPPSGPPSRLGQKNPQPVHNARQPSLPPPAAQASAPSGLTREGLSITWVARGYFPPPPLYVNSQLEYQRKFRLAKWKMLTNAAAAPTARIVVLWNPTTVQVDLIGYSAQGLHVFISSLVSQFRFYATFVYGFNTVLARRSLWAELRNWSPNSPWLILGDFNSLLSQTDKHQGEAVSTYETADFRQCCSDLGLLDLNYSGCHYTWSNGKVWSKLDRVLVNSLWPLAPSSAHVHFDNPGAFSDHSPTTVSFQSRQLLDKWHFEAHGSPMFILCKRLKNLKGPLRELNKLHYSHIFERVARAEAALDAHQSVLSTDKDNAHLLAADKLLRRLLGTPTDTLPLDVSIIQHGPRLDASSHASLLALVSDLDIKNVLFAIDDAKAPGLDGYSSCFFKKSWNVIGGDFCLAVRDFFESGAMLKQINHSIIALIPKSANTSSASDFRPISCCNVIYKVIAKILAQRLSNALATIISPMQNAFLGGRMMADNIHLLQELLRNYERKRSSPRCLLKIDFKKAFDSVQWPFLRQLLLLLGFPSRFVHLIMQCVETASYFIAVNGSIFGFFPGKNGVRQGDPLSPYLFLACMEYLSRMLHSASLSPGFRFHPKCKSLSICHLAFADDVILLSRGDRHSVSSLYQHLTTFGQTSGLVINANKSSIFFGEVANSIKQLILLDIGFAEGSFPFRYLGVPLSPHRLLASQFSPLLHKLELTINGWLGKHLSYAGRMELLKSVLFVCRPKAEGGLGLFDIKARNNSCLAKQLWNIHLKADSIWIQWIHHYYLRSHTIWDAAASPSSSPLWKSIINMRDQLVGLAGGHAQTLSLEQLYWSIHSPRL</sequence>
<organism evidence="3 4">
    <name type="scientific">Populus euphratica</name>
    <name type="common">Euphrates poplar</name>
    <dbReference type="NCBI Taxonomy" id="75702"/>
    <lineage>
        <taxon>Eukaryota</taxon>
        <taxon>Viridiplantae</taxon>
        <taxon>Streptophyta</taxon>
        <taxon>Embryophyta</taxon>
        <taxon>Tracheophyta</taxon>
        <taxon>Spermatophyta</taxon>
        <taxon>Magnoliopsida</taxon>
        <taxon>eudicotyledons</taxon>
        <taxon>Gunneridae</taxon>
        <taxon>Pentapetalae</taxon>
        <taxon>rosids</taxon>
        <taxon>fabids</taxon>
        <taxon>Malpighiales</taxon>
        <taxon>Salicaceae</taxon>
        <taxon>Saliceae</taxon>
        <taxon>Populus</taxon>
    </lineage>
</organism>
<dbReference type="CDD" id="cd01650">
    <property type="entry name" value="RT_nLTR_like"/>
    <property type="match status" value="1"/>
</dbReference>
<feature type="compositionally biased region" description="Polar residues" evidence="1">
    <location>
        <begin position="65"/>
        <end position="76"/>
    </location>
</feature>
<dbReference type="InterPro" id="IPR005135">
    <property type="entry name" value="Endo/exonuclease/phosphatase"/>
</dbReference>
<evidence type="ECO:0000259" key="2">
    <source>
        <dbReference type="PROSITE" id="PS50878"/>
    </source>
</evidence>
<evidence type="ECO:0000313" key="3">
    <source>
        <dbReference type="Proteomes" id="UP000694918"/>
    </source>
</evidence>
<feature type="domain" description="Reverse transcriptase" evidence="2">
    <location>
        <begin position="548"/>
        <end position="826"/>
    </location>
</feature>
<dbReference type="KEGG" id="peu:105111252"/>
<dbReference type="RefSeq" id="XP_011004865.1">
    <property type="nucleotide sequence ID" value="XM_011006563.1"/>
</dbReference>
<dbReference type="InterPro" id="IPR036691">
    <property type="entry name" value="Endo/exonu/phosph_ase_sf"/>
</dbReference>
<proteinExistence type="predicted"/>
<evidence type="ECO:0000256" key="1">
    <source>
        <dbReference type="SAM" id="MobiDB-lite"/>
    </source>
</evidence>
<feature type="region of interest" description="Disordered" evidence="1">
    <location>
        <begin position="112"/>
        <end position="178"/>
    </location>
</feature>
<dbReference type="Gene3D" id="3.60.10.10">
    <property type="entry name" value="Endonuclease/exonuclease/phosphatase"/>
    <property type="match status" value="1"/>
</dbReference>
<dbReference type="PROSITE" id="PS50878">
    <property type="entry name" value="RT_POL"/>
    <property type="match status" value="1"/>
</dbReference>
<name>A0AAJ6T595_POPEU</name>
<dbReference type="Pfam" id="PF00078">
    <property type="entry name" value="RVT_1"/>
    <property type="match status" value="1"/>
</dbReference>
<dbReference type="SUPFAM" id="SSF56672">
    <property type="entry name" value="DNA/RNA polymerases"/>
    <property type="match status" value="1"/>
</dbReference>
<dbReference type="InterPro" id="IPR000477">
    <property type="entry name" value="RT_dom"/>
</dbReference>
<reference evidence="4" key="1">
    <citation type="submission" date="2025-08" db="UniProtKB">
        <authorList>
            <consortium name="RefSeq"/>
        </authorList>
    </citation>
    <scope>IDENTIFICATION</scope>
</reference>
<feature type="compositionally biased region" description="Low complexity" evidence="1">
    <location>
        <begin position="81"/>
        <end position="93"/>
    </location>
</feature>
<dbReference type="PANTHER" id="PTHR33116:SF78">
    <property type="entry name" value="OS12G0587133 PROTEIN"/>
    <property type="match status" value="1"/>
</dbReference>
<dbReference type="GeneID" id="105111252"/>
<dbReference type="InterPro" id="IPR043502">
    <property type="entry name" value="DNA/RNA_pol_sf"/>
</dbReference>
<feature type="region of interest" description="Disordered" evidence="1">
    <location>
        <begin position="65"/>
        <end position="96"/>
    </location>
</feature>
<accession>A0AAJ6T595</accession>